<feature type="non-terminal residue" evidence="2">
    <location>
        <position position="1"/>
    </location>
</feature>
<name>A0A3B0TL12_9ZZZZ</name>
<dbReference type="PROSITE" id="PS00099">
    <property type="entry name" value="THIOLASE_3"/>
    <property type="match status" value="1"/>
</dbReference>
<organism evidence="2">
    <name type="scientific">hydrothermal vent metagenome</name>
    <dbReference type="NCBI Taxonomy" id="652676"/>
    <lineage>
        <taxon>unclassified sequences</taxon>
        <taxon>metagenomes</taxon>
        <taxon>ecological metagenomes</taxon>
    </lineage>
</organism>
<accession>A0A3B0TL12</accession>
<dbReference type="PANTHER" id="PTHR43853:SF2">
    <property type="entry name" value="3-OXOADIPYL-COA_3-OXO-5,6-DEHYDROSUBERYL-COA THIOLASE"/>
    <property type="match status" value="1"/>
</dbReference>
<evidence type="ECO:0000259" key="1">
    <source>
        <dbReference type="Pfam" id="PF02803"/>
    </source>
</evidence>
<dbReference type="InterPro" id="IPR020610">
    <property type="entry name" value="Thiolase_AS"/>
</dbReference>
<dbReference type="Pfam" id="PF02803">
    <property type="entry name" value="Thiolase_C"/>
    <property type="match status" value="1"/>
</dbReference>
<gene>
    <name evidence="2" type="ORF">MNBD_ACTINO02-2365</name>
</gene>
<proteinExistence type="predicted"/>
<feature type="domain" description="Thiolase C-terminal" evidence="1">
    <location>
        <begin position="1"/>
        <end position="49"/>
    </location>
</feature>
<dbReference type="InterPro" id="IPR050215">
    <property type="entry name" value="Thiolase-like_sf_Thiolase"/>
</dbReference>
<dbReference type="GO" id="GO:0006635">
    <property type="term" value="P:fatty acid beta-oxidation"/>
    <property type="evidence" value="ECO:0007669"/>
    <property type="project" value="TreeGrafter"/>
</dbReference>
<dbReference type="GO" id="GO:0010124">
    <property type="term" value="P:phenylacetate catabolic process"/>
    <property type="evidence" value="ECO:0007669"/>
    <property type="project" value="TreeGrafter"/>
</dbReference>
<evidence type="ECO:0000313" key="2">
    <source>
        <dbReference type="EMBL" id="VAW09324.1"/>
    </source>
</evidence>
<reference evidence="2" key="1">
    <citation type="submission" date="2018-06" db="EMBL/GenBank/DDBJ databases">
        <authorList>
            <person name="Zhirakovskaya E."/>
        </authorList>
    </citation>
    <scope>NUCLEOTIDE SEQUENCE</scope>
</reference>
<dbReference type="Gene3D" id="3.40.47.10">
    <property type="match status" value="1"/>
</dbReference>
<dbReference type="InterPro" id="IPR016039">
    <property type="entry name" value="Thiolase-like"/>
</dbReference>
<dbReference type="EMBL" id="UOEK01000557">
    <property type="protein sequence ID" value="VAW09324.1"/>
    <property type="molecule type" value="Genomic_DNA"/>
</dbReference>
<dbReference type="AlphaFoldDB" id="A0A3B0TL12"/>
<dbReference type="SUPFAM" id="SSF53901">
    <property type="entry name" value="Thiolase-like"/>
    <property type="match status" value="1"/>
</dbReference>
<protein>
    <recommendedName>
        <fullName evidence="1">Thiolase C-terminal domain-containing protein</fullName>
    </recommendedName>
</protein>
<dbReference type="PANTHER" id="PTHR43853">
    <property type="entry name" value="3-KETOACYL-COA THIOLASE, PEROXISOMAL"/>
    <property type="match status" value="1"/>
</dbReference>
<sequence>AIALGHPLGMTGARLVNTLVEELHVRDERFGLATMCIGVGQGIAMVLEKV</sequence>
<dbReference type="GO" id="GO:0003988">
    <property type="term" value="F:acetyl-CoA C-acyltransferase activity"/>
    <property type="evidence" value="ECO:0007669"/>
    <property type="project" value="TreeGrafter"/>
</dbReference>
<dbReference type="InterPro" id="IPR020617">
    <property type="entry name" value="Thiolase_C"/>
</dbReference>